<dbReference type="InterPro" id="IPR032033">
    <property type="entry name" value="Cytochrome_P460"/>
</dbReference>
<organism evidence="2 3">
    <name type="scientific">Chthonomonas calidirosea (strain DSM 23976 / ICMP 18418 / T49)</name>
    <dbReference type="NCBI Taxonomy" id="1303518"/>
    <lineage>
        <taxon>Bacteria</taxon>
        <taxon>Bacillati</taxon>
        <taxon>Armatimonadota</taxon>
        <taxon>Chthonomonadia</taxon>
        <taxon>Chthonomonadales</taxon>
        <taxon>Chthonomonadaceae</taxon>
        <taxon>Chthonomonas</taxon>
    </lineage>
</organism>
<keyword evidence="3" id="KW-1185">Reference proteome</keyword>
<sequence length="189" mass="21238">MWLKGKRSILPLCGVAAGVLAVTLTGWGQTTAKENAKWSLRAPNGIHFGLIKGYEHWEVVAMHYRPDMKEMRYILGNPLAVQAYRQGIPQNGHNFPTGAILVKIGYSLKPIRSFPSAIEPNVLQRVEFMVRDPKFKSTGGWGFARFVYHPATKTYTPYGQNASFAQECFNCHAIVKNRDFVFTSYVPKG</sequence>
<evidence type="ECO:0000313" key="3">
    <source>
        <dbReference type="Proteomes" id="UP000014227"/>
    </source>
</evidence>
<evidence type="ECO:0000313" key="2">
    <source>
        <dbReference type="EMBL" id="CCW36331.1"/>
    </source>
</evidence>
<dbReference type="KEGG" id="ccz:CCALI_02534"/>
<dbReference type="CDD" id="cd20753">
    <property type="entry name" value="cyt_P460_Mc-like"/>
    <property type="match status" value="1"/>
</dbReference>
<feature type="domain" description="Cytochrome P460" evidence="1">
    <location>
        <begin position="52"/>
        <end position="183"/>
    </location>
</feature>
<dbReference type="HOGENOM" id="CLU_106310_2_0_0"/>
<dbReference type="EMBL" id="HF951689">
    <property type="protein sequence ID" value="CCW36331.1"/>
    <property type="molecule type" value="Genomic_DNA"/>
</dbReference>
<dbReference type="InterPro" id="IPR038142">
    <property type="entry name" value="Cytochrome_P460_sp"/>
</dbReference>
<name>S0EX77_CHTCT</name>
<dbReference type="PATRIC" id="fig|1303518.3.peg.2633"/>
<dbReference type="InParanoid" id="S0EX77"/>
<accession>S0EX77</accession>
<protein>
    <recommendedName>
        <fullName evidence="1">Cytochrome P460 domain-containing protein</fullName>
    </recommendedName>
</protein>
<dbReference type="RefSeq" id="WP_016483842.1">
    <property type="nucleotide sequence ID" value="NC_021487.1"/>
</dbReference>
<evidence type="ECO:0000259" key="1">
    <source>
        <dbReference type="Pfam" id="PF16694"/>
    </source>
</evidence>
<dbReference type="STRING" id="454171.CP488_01556"/>
<dbReference type="Proteomes" id="UP000014227">
    <property type="component" value="Chromosome I"/>
</dbReference>
<dbReference type="OrthoDB" id="511546at2"/>
<gene>
    <name evidence="2" type="ORF">CCALI_02534</name>
</gene>
<dbReference type="Pfam" id="PF16694">
    <property type="entry name" value="Cytochrome_P460"/>
    <property type="match status" value="1"/>
</dbReference>
<reference evidence="3" key="1">
    <citation type="submission" date="2013-03" db="EMBL/GenBank/DDBJ databases">
        <title>Genome sequence of Chthonomonas calidirosea, the first sequenced genome from the Armatimonadetes phylum (formally candidate division OP10).</title>
        <authorList>
            <person name="Lee K.C.Y."/>
            <person name="Morgan X.C."/>
            <person name="Dunfield P.F."/>
            <person name="Tamas I."/>
            <person name="Houghton K.M."/>
            <person name="Vyssotski M."/>
            <person name="Ryan J.L.J."/>
            <person name="Lagutin K."/>
            <person name="McDonald I.R."/>
            <person name="Stott M.B."/>
        </authorList>
    </citation>
    <scope>NUCLEOTIDE SEQUENCE [LARGE SCALE GENOMIC DNA]</scope>
    <source>
        <strain evidence="3">DSM 23976 / ICMP 18418 / T49</strain>
    </source>
</reference>
<dbReference type="eggNOG" id="ENOG50305AP">
    <property type="taxonomic scope" value="Bacteria"/>
</dbReference>
<proteinExistence type="predicted"/>
<dbReference type="Gene3D" id="3.50.70.20">
    <property type="entry name" value="Cytochrome P460"/>
    <property type="match status" value="1"/>
</dbReference>
<dbReference type="AlphaFoldDB" id="S0EX77"/>